<evidence type="ECO:0000313" key="5">
    <source>
        <dbReference type="EMBL" id="OWF48728.1"/>
    </source>
</evidence>
<keyword evidence="1" id="KW-0175">Coiled coil</keyword>
<reference evidence="5 6" key="1">
    <citation type="journal article" date="2017" name="Nat. Ecol. Evol.">
        <title>Scallop genome provides insights into evolution of bilaterian karyotype and development.</title>
        <authorList>
            <person name="Wang S."/>
            <person name="Zhang J."/>
            <person name="Jiao W."/>
            <person name="Li J."/>
            <person name="Xun X."/>
            <person name="Sun Y."/>
            <person name="Guo X."/>
            <person name="Huan P."/>
            <person name="Dong B."/>
            <person name="Zhang L."/>
            <person name="Hu X."/>
            <person name="Sun X."/>
            <person name="Wang J."/>
            <person name="Zhao C."/>
            <person name="Wang Y."/>
            <person name="Wang D."/>
            <person name="Huang X."/>
            <person name="Wang R."/>
            <person name="Lv J."/>
            <person name="Li Y."/>
            <person name="Zhang Z."/>
            <person name="Liu B."/>
            <person name="Lu W."/>
            <person name="Hui Y."/>
            <person name="Liang J."/>
            <person name="Zhou Z."/>
            <person name="Hou R."/>
            <person name="Li X."/>
            <person name="Liu Y."/>
            <person name="Li H."/>
            <person name="Ning X."/>
            <person name="Lin Y."/>
            <person name="Zhao L."/>
            <person name="Xing Q."/>
            <person name="Dou J."/>
            <person name="Li Y."/>
            <person name="Mao J."/>
            <person name="Guo H."/>
            <person name="Dou H."/>
            <person name="Li T."/>
            <person name="Mu C."/>
            <person name="Jiang W."/>
            <person name="Fu Q."/>
            <person name="Fu X."/>
            <person name="Miao Y."/>
            <person name="Liu J."/>
            <person name="Yu Q."/>
            <person name="Li R."/>
            <person name="Liao H."/>
            <person name="Li X."/>
            <person name="Kong Y."/>
            <person name="Jiang Z."/>
            <person name="Chourrout D."/>
            <person name="Li R."/>
            <person name="Bao Z."/>
        </authorList>
    </citation>
    <scope>NUCLEOTIDE SEQUENCE [LARGE SCALE GENOMIC DNA]</scope>
    <source>
        <strain evidence="5 6">PY_sf001</strain>
    </source>
</reference>
<dbReference type="Proteomes" id="UP000242188">
    <property type="component" value="Unassembled WGS sequence"/>
</dbReference>
<dbReference type="PROSITE" id="PS50041">
    <property type="entry name" value="C_TYPE_LECTIN_2"/>
    <property type="match status" value="1"/>
</dbReference>
<dbReference type="Gene3D" id="3.10.100.10">
    <property type="entry name" value="Mannose-Binding Protein A, subunit A"/>
    <property type="match status" value="1"/>
</dbReference>
<organism evidence="5 6">
    <name type="scientific">Mizuhopecten yessoensis</name>
    <name type="common">Japanese scallop</name>
    <name type="synonym">Patinopecten yessoensis</name>
    <dbReference type="NCBI Taxonomy" id="6573"/>
    <lineage>
        <taxon>Eukaryota</taxon>
        <taxon>Metazoa</taxon>
        <taxon>Spiralia</taxon>
        <taxon>Lophotrochozoa</taxon>
        <taxon>Mollusca</taxon>
        <taxon>Bivalvia</taxon>
        <taxon>Autobranchia</taxon>
        <taxon>Pteriomorphia</taxon>
        <taxon>Pectinida</taxon>
        <taxon>Pectinoidea</taxon>
        <taxon>Pectinidae</taxon>
        <taxon>Mizuhopecten</taxon>
    </lineage>
</organism>
<evidence type="ECO:0000256" key="1">
    <source>
        <dbReference type="SAM" id="Coils"/>
    </source>
</evidence>
<dbReference type="InterPro" id="IPR016186">
    <property type="entry name" value="C-type_lectin-like/link_sf"/>
</dbReference>
<dbReference type="CDD" id="cd00037">
    <property type="entry name" value="CLECT"/>
    <property type="match status" value="1"/>
</dbReference>
<feature type="domain" description="C-type lectin" evidence="4">
    <location>
        <begin position="174"/>
        <end position="281"/>
    </location>
</feature>
<dbReference type="InterPro" id="IPR016187">
    <property type="entry name" value="CTDL_fold"/>
</dbReference>
<dbReference type="Pfam" id="PF00059">
    <property type="entry name" value="Lectin_C"/>
    <property type="match status" value="1"/>
</dbReference>
<feature type="coiled-coil region" evidence="1">
    <location>
        <begin position="92"/>
        <end position="119"/>
    </location>
</feature>
<evidence type="ECO:0000259" key="4">
    <source>
        <dbReference type="PROSITE" id="PS50041"/>
    </source>
</evidence>
<protein>
    <submittedName>
        <fullName evidence="5">CD209 antigen-like protein C</fullName>
    </submittedName>
</protein>
<dbReference type="OrthoDB" id="6159085at2759"/>
<feature type="chain" id="PRO_5012826532" evidence="3">
    <location>
        <begin position="26"/>
        <end position="296"/>
    </location>
</feature>
<evidence type="ECO:0000313" key="6">
    <source>
        <dbReference type="Proteomes" id="UP000242188"/>
    </source>
</evidence>
<dbReference type="InterPro" id="IPR001304">
    <property type="entry name" value="C-type_lectin-like"/>
</dbReference>
<proteinExistence type="predicted"/>
<feature type="signal peptide" evidence="3">
    <location>
        <begin position="1"/>
        <end position="25"/>
    </location>
</feature>
<dbReference type="PANTHER" id="PTHR45710:SF26">
    <property type="entry name" value="RH26557P"/>
    <property type="match status" value="1"/>
</dbReference>
<evidence type="ECO:0000256" key="2">
    <source>
        <dbReference type="SAM" id="MobiDB-lite"/>
    </source>
</evidence>
<keyword evidence="3" id="KW-0732">Signal</keyword>
<dbReference type="PANTHER" id="PTHR45710">
    <property type="entry name" value="C-TYPE LECTIN DOMAIN-CONTAINING PROTEIN 180"/>
    <property type="match status" value="1"/>
</dbReference>
<feature type="region of interest" description="Disordered" evidence="2">
    <location>
        <begin position="122"/>
        <end position="150"/>
    </location>
</feature>
<dbReference type="InterPro" id="IPR050828">
    <property type="entry name" value="C-type_lectin/matrix_domain"/>
</dbReference>
<gene>
    <name evidence="5" type="ORF">KP79_PYT23870</name>
</gene>
<dbReference type="SUPFAM" id="SSF56436">
    <property type="entry name" value="C-type lectin-like"/>
    <property type="match status" value="1"/>
</dbReference>
<dbReference type="EMBL" id="NEDP02003403">
    <property type="protein sequence ID" value="OWF48728.1"/>
    <property type="molecule type" value="Genomic_DNA"/>
</dbReference>
<name>A0A210QIW7_MIZYE</name>
<dbReference type="SMART" id="SM00034">
    <property type="entry name" value="CLECT"/>
    <property type="match status" value="1"/>
</dbReference>
<sequence>MEMYKIVVVNLCVAYIILCPHTVSSSLHGSVVSILNIWFNDMGRKISVIDETCDVIESSLRSPECDGDREACWNVTLPESVLEIKTIMDTGLEELNKTLEMFTNELRQLRVKKDELMDRAIRTTPQPTPTTPVPEEEDSGSAMQGDAVQDEDDYTDGVAVSCPPGWITIEGFPKCYYVAKRNEKANWNTAKAACFKKGGKLVEIKTDAEAAVLKDAVIPPLSVYHYAYVGRRKLSNSNMWVFLTNEEPVNLSLRSWNKPDETTRNDCGCVSRDSEFNMVDCVCSGIKMYYICEKSG</sequence>
<keyword evidence="6" id="KW-1185">Reference proteome</keyword>
<comment type="caution">
    <text evidence="5">The sequence shown here is derived from an EMBL/GenBank/DDBJ whole genome shotgun (WGS) entry which is preliminary data.</text>
</comment>
<evidence type="ECO:0000256" key="3">
    <source>
        <dbReference type="SAM" id="SignalP"/>
    </source>
</evidence>
<dbReference type="AlphaFoldDB" id="A0A210QIW7"/>
<accession>A0A210QIW7</accession>